<dbReference type="Pfam" id="PF00814">
    <property type="entry name" value="TsaD"/>
    <property type="match status" value="1"/>
</dbReference>
<dbReference type="CDD" id="cd24032">
    <property type="entry name" value="ASKHA_NBD_TsaB"/>
    <property type="match status" value="1"/>
</dbReference>
<protein>
    <submittedName>
        <fullName evidence="2">tRNA (Adenosine(37)-N6)-threonylcarbamoyltransferase complex dimerization subunit type 1 TsaB</fullName>
    </submittedName>
</protein>
<dbReference type="InterPro" id="IPR000905">
    <property type="entry name" value="Gcp-like_dom"/>
</dbReference>
<keyword evidence="3" id="KW-1185">Reference proteome</keyword>
<proteinExistence type="predicted"/>
<dbReference type="GO" id="GO:0002949">
    <property type="term" value="P:tRNA threonylcarbamoyladenosine modification"/>
    <property type="evidence" value="ECO:0007669"/>
    <property type="project" value="InterPro"/>
</dbReference>
<dbReference type="SUPFAM" id="SSF53067">
    <property type="entry name" value="Actin-like ATPase domain"/>
    <property type="match status" value="1"/>
</dbReference>
<sequence>MKILTIDTATPHLICSLGDENSYITGVFKEASRTHSQHIISAIDELLESAGVSLDEIDYFAASEGPGSFTGLRIGIATVQALAFVKNKPCLKVNTLDAIAEDKRSADTLTLSMLDARNRRVYANAVVGDTTLVEASVGEVEIFAEKVAKALEDKEIKINKIIFAGDQAREMYIADEAVLELLPKVEAEMAEALYRPEDLHKVSLREYEAGRFLEAEELLPEYYAPTEAERELNK</sequence>
<gene>
    <name evidence="2" type="primary">tsaB</name>
    <name evidence="2" type="ORF">C5Q98_06510</name>
</gene>
<dbReference type="KEGG" id="fsa:C5Q98_06510"/>
<dbReference type="OrthoDB" id="9784166at2"/>
<dbReference type="RefSeq" id="WP_106012829.1">
    <property type="nucleotide sequence ID" value="NZ_CP027226.1"/>
</dbReference>
<dbReference type="PANTHER" id="PTHR11735:SF11">
    <property type="entry name" value="TRNA THREONYLCARBAMOYLADENOSINE BIOSYNTHESIS PROTEIN TSAB"/>
    <property type="match status" value="1"/>
</dbReference>
<dbReference type="Proteomes" id="UP000237947">
    <property type="component" value="Chromosome"/>
</dbReference>
<dbReference type="EMBL" id="CP027226">
    <property type="protein sequence ID" value="AVM42880.1"/>
    <property type="molecule type" value="Genomic_DNA"/>
</dbReference>
<keyword evidence="2" id="KW-0808">Transferase</keyword>
<dbReference type="Gene3D" id="3.30.420.40">
    <property type="match status" value="2"/>
</dbReference>
<dbReference type="PANTHER" id="PTHR11735">
    <property type="entry name" value="TRNA N6-ADENOSINE THREONYLCARBAMOYLTRANSFERASE"/>
    <property type="match status" value="1"/>
</dbReference>
<organism evidence="2 3">
    <name type="scientific">Fastidiosipila sanguinis</name>
    <dbReference type="NCBI Taxonomy" id="236753"/>
    <lineage>
        <taxon>Bacteria</taxon>
        <taxon>Bacillati</taxon>
        <taxon>Bacillota</taxon>
        <taxon>Clostridia</taxon>
        <taxon>Eubacteriales</taxon>
        <taxon>Oscillospiraceae</taxon>
        <taxon>Fastidiosipila</taxon>
    </lineage>
</organism>
<dbReference type="AlphaFoldDB" id="A0A2S0KPB8"/>
<dbReference type="GO" id="GO:0016740">
    <property type="term" value="F:transferase activity"/>
    <property type="evidence" value="ECO:0007669"/>
    <property type="project" value="UniProtKB-KW"/>
</dbReference>
<evidence type="ECO:0000259" key="1">
    <source>
        <dbReference type="Pfam" id="PF00814"/>
    </source>
</evidence>
<name>A0A2S0KPB8_9FIRM</name>
<dbReference type="NCBIfam" id="TIGR03725">
    <property type="entry name" value="T6A_YeaZ"/>
    <property type="match status" value="1"/>
</dbReference>
<feature type="domain" description="Gcp-like" evidence="1">
    <location>
        <begin position="29"/>
        <end position="160"/>
    </location>
</feature>
<dbReference type="InterPro" id="IPR043129">
    <property type="entry name" value="ATPase_NBD"/>
</dbReference>
<evidence type="ECO:0000313" key="2">
    <source>
        <dbReference type="EMBL" id="AVM42880.1"/>
    </source>
</evidence>
<dbReference type="GO" id="GO:0005829">
    <property type="term" value="C:cytosol"/>
    <property type="evidence" value="ECO:0007669"/>
    <property type="project" value="TreeGrafter"/>
</dbReference>
<evidence type="ECO:0000313" key="3">
    <source>
        <dbReference type="Proteomes" id="UP000237947"/>
    </source>
</evidence>
<reference evidence="3" key="1">
    <citation type="submission" date="2018-02" db="EMBL/GenBank/DDBJ databases">
        <authorList>
            <person name="Holder M.E."/>
            <person name="Ajami N.J."/>
            <person name="Petrosino J.F."/>
        </authorList>
    </citation>
    <scope>NUCLEOTIDE SEQUENCE [LARGE SCALE GENOMIC DNA]</scope>
    <source>
        <strain evidence="3">CCUG 47711</strain>
    </source>
</reference>
<accession>A0A2S0KPB8</accession>
<dbReference type="InterPro" id="IPR022496">
    <property type="entry name" value="T6A_TsaB"/>
</dbReference>